<dbReference type="InterPro" id="IPR051032">
    <property type="entry name" value="AP2/ERF_TF_ERF_subfamily"/>
</dbReference>
<dbReference type="PROSITE" id="PS51032">
    <property type="entry name" value="AP2_ERF"/>
    <property type="match status" value="1"/>
</dbReference>
<accession>J3LCK4</accession>
<dbReference type="GO" id="GO:0003677">
    <property type="term" value="F:DNA binding"/>
    <property type="evidence" value="ECO:0007669"/>
    <property type="project" value="UniProtKB-KW"/>
</dbReference>
<dbReference type="GO" id="GO:0003700">
    <property type="term" value="F:DNA-binding transcription factor activity"/>
    <property type="evidence" value="ECO:0007669"/>
    <property type="project" value="InterPro"/>
</dbReference>
<name>J3LCK4_ORYBR</name>
<sequence>MAAAGCQYRGVRNWGKWVSDISQPGRKTRICLGSFELVEMAVVAHDVAALRLRGHDARLNFPGSVNVISRNLHQISEQ</sequence>
<dbReference type="Gene3D" id="3.30.730.10">
    <property type="entry name" value="AP2/ERF domain"/>
    <property type="match status" value="1"/>
</dbReference>
<evidence type="ECO:0000256" key="7">
    <source>
        <dbReference type="ARBA" id="ARBA00024343"/>
    </source>
</evidence>
<dbReference type="SUPFAM" id="SSF54171">
    <property type="entry name" value="DNA-binding domain"/>
    <property type="match status" value="1"/>
</dbReference>
<keyword evidence="2" id="KW-0805">Transcription regulation</keyword>
<evidence type="ECO:0000259" key="8">
    <source>
        <dbReference type="PROSITE" id="PS51032"/>
    </source>
</evidence>
<dbReference type="OMA" id="AAGCQYR"/>
<keyword evidence="4" id="KW-0010">Activator</keyword>
<dbReference type="InterPro" id="IPR001471">
    <property type="entry name" value="AP2/ERF_dom"/>
</dbReference>
<dbReference type="SMART" id="SM00380">
    <property type="entry name" value="AP2"/>
    <property type="match status" value="1"/>
</dbReference>
<protein>
    <recommendedName>
        <fullName evidence="8">AP2/ERF domain-containing protein</fullName>
    </recommendedName>
</protein>
<keyword evidence="5" id="KW-0804">Transcription</keyword>
<evidence type="ECO:0000313" key="10">
    <source>
        <dbReference type="Proteomes" id="UP000006038"/>
    </source>
</evidence>
<evidence type="ECO:0000313" key="9">
    <source>
        <dbReference type="EnsemblPlants" id="OB02G23710.1"/>
    </source>
</evidence>
<feature type="domain" description="AP2/ERF" evidence="8">
    <location>
        <begin position="7"/>
        <end position="62"/>
    </location>
</feature>
<dbReference type="HOGENOM" id="CLU_159623_3_0_1"/>
<proteinExistence type="inferred from homology"/>
<reference evidence="9" key="1">
    <citation type="submission" date="2013-04" db="UniProtKB">
        <authorList>
            <consortium name="EnsemblPlants"/>
        </authorList>
    </citation>
    <scope>IDENTIFICATION</scope>
</reference>
<dbReference type="EnsemblPlants" id="OB02G23710.1">
    <property type="protein sequence ID" value="OB02G23710.1"/>
    <property type="gene ID" value="OB02G23710"/>
</dbReference>
<organism evidence="9">
    <name type="scientific">Oryza brachyantha</name>
    <name type="common">malo sina</name>
    <dbReference type="NCBI Taxonomy" id="4533"/>
    <lineage>
        <taxon>Eukaryota</taxon>
        <taxon>Viridiplantae</taxon>
        <taxon>Streptophyta</taxon>
        <taxon>Embryophyta</taxon>
        <taxon>Tracheophyta</taxon>
        <taxon>Spermatophyta</taxon>
        <taxon>Magnoliopsida</taxon>
        <taxon>Liliopsida</taxon>
        <taxon>Poales</taxon>
        <taxon>Poaceae</taxon>
        <taxon>BOP clade</taxon>
        <taxon>Oryzoideae</taxon>
        <taxon>Oryzeae</taxon>
        <taxon>Oryzinae</taxon>
        <taxon>Oryza</taxon>
    </lineage>
</organism>
<evidence type="ECO:0000256" key="5">
    <source>
        <dbReference type="ARBA" id="ARBA00023163"/>
    </source>
</evidence>
<dbReference type="AlphaFoldDB" id="J3LCK4"/>
<keyword evidence="10" id="KW-1185">Reference proteome</keyword>
<keyword evidence="6" id="KW-0539">Nucleus</keyword>
<comment type="subcellular location">
    <subcellularLocation>
        <location evidence="1">Nucleus</location>
    </subcellularLocation>
</comment>
<comment type="similarity">
    <text evidence="7">Belongs to the AP2/ERF transcription factor family. ERF subfamily.</text>
</comment>
<dbReference type="PANTHER" id="PTHR31985">
    <property type="entry name" value="ETHYLENE-RESPONSIVE TRANSCRIPTION FACTOR ERF042-RELATED"/>
    <property type="match status" value="1"/>
</dbReference>
<dbReference type="CDD" id="cd00018">
    <property type="entry name" value="AP2"/>
    <property type="match status" value="1"/>
</dbReference>
<evidence type="ECO:0000256" key="2">
    <source>
        <dbReference type="ARBA" id="ARBA00023015"/>
    </source>
</evidence>
<dbReference type="InterPro" id="IPR016177">
    <property type="entry name" value="DNA-bd_dom_sf"/>
</dbReference>
<dbReference type="GO" id="GO:0005634">
    <property type="term" value="C:nucleus"/>
    <property type="evidence" value="ECO:0007669"/>
    <property type="project" value="UniProtKB-SubCell"/>
</dbReference>
<dbReference type="PANTHER" id="PTHR31985:SF111">
    <property type="entry name" value="ETHYLENE-RESPONSIVE TRANSCRIPTION FACTOR ERF021"/>
    <property type="match status" value="1"/>
</dbReference>
<dbReference type="STRING" id="4533.J3LCK4"/>
<dbReference type="Gramene" id="OB02G23710.1">
    <property type="protein sequence ID" value="OB02G23710.1"/>
    <property type="gene ID" value="OB02G23710"/>
</dbReference>
<dbReference type="PRINTS" id="PR00367">
    <property type="entry name" value="ETHRSPELEMNT"/>
</dbReference>
<evidence type="ECO:0000256" key="3">
    <source>
        <dbReference type="ARBA" id="ARBA00023125"/>
    </source>
</evidence>
<dbReference type="InterPro" id="IPR036955">
    <property type="entry name" value="AP2/ERF_dom_sf"/>
</dbReference>
<keyword evidence="3" id="KW-0238">DNA-binding</keyword>
<evidence type="ECO:0000256" key="1">
    <source>
        <dbReference type="ARBA" id="ARBA00004123"/>
    </source>
</evidence>
<evidence type="ECO:0000256" key="6">
    <source>
        <dbReference type="ARBA" id="ARBA00023242"/>
    </source>
</evidence>
<dbReference type="Proteomes" id="UP000006038">
    <property type="component" value="Unassembled WGS sequence"/>
</dbReference>
<evidence type="ECO:0000256" key="4">
    <source>
        <dbReference type="ARBA" id="ARBA00023159"/>
    </source>
</evidence>